<evidence type="ECO:0000313" key="9">
    <source>
        <dbReference type="Proteomes" id="UP000261540"/>
    </source>
</evidence>
<dbReference type="InterPro" id="IPR009432">
    <property type="entry name" value="DUF1075"/>
</dbReference>
<evidence type="ECO:0000256" key="1">
    <source>
        <dbReference type="ARBA" id="ARBA00004167"/>
    </source>
</evidence>
<dbReference type="KEGG" id="pki:111835788"/>
<proteinExistence type="inferred from homology"/>
<keyword evidence="5 7" id="KW-0472">Membrane</keyword>
<dbReference type="GO" id="GO:0071456">
    <property type="term" value="P:cellular response to hypoxia"/>
    <property type="evidence" value="ECO:0007669"/>
    <property type="project" value="TreeGrafter"/>
</dbReference>
<feature type="transmembrane region" description="Helical" evidence="7">
    <location>
        <begin position="107"/>
        <end position="126"/>
    </location>
</feature>
<comment type="similarity">
    <text evidence="2">Belongs to the UPF0389 family.</text>
</comment>
<evidence type="ECO:0000256" key="2">
    <source>
        <dbReference type="ARBA" id="ARBA00007363"/>
    </source>
</evidence>
<name>A0A3B3QUY7_9TELE</name>
<dbReference type="Proteomes" id="UP000261540">
    <property type="component" value="Unplaced"/>
</dbReference>
<keyword evidence="4 7" id="KW-1133">Transmembrane helix</keyword>
<sequence>MILSTIHRSRIAFRTLIVRGHMPAPRFTGQRKLCSRPQETAKPPASEAQPGTPAAAQPVFRIPGHKPTDFDKKILIWAGRFKTKEQVPNMVSMEMIEAARNKVRVKVCYLMILATIMGCLVMAVLGKQAAARHESLTSWNMERKARWRQEAQQEQVAATVVDRKLQ</sequence>
<dbReference type="AlphaFoldDB" id="A0A3B3QUY7"/>
<reference evidence="8" key="1">
    <citation type="submission" date="2025-08" db="UniProtKB">
        <authorList>
            <consortium name="Ensembl"/>
        </authorList>
    </citation>
    <scope>IDENTIFICATION</scope>
</reference>
<accession>A0A3B3QUY7</accession>
<reference evidence="8" key="2">
    <citation type="submission" date="2025-09" db="UniProtKB">
        <authorList>
            <consortium name="Ensembl"/>
        </authorList>
    </citation>
    <scope>IDENTIFICATION</scope>
</reference>
<dbReference type="STRING" id="1676925.ENSPKIP00000010427"/>
<keyword evidence="9" id="KW-1185">Reference proteome</keyword>
<dbReference type="Pfam" id="PF06388">
    <property type="entry name" value="DUF1075"/>
    <property type="match status" value="1"/>
</dbReference>
<evidence type="ECO:0000256" key="3">
    <source>
        <dbReference type="ARBA" id="ARBA00022692"/>
    </source>
</evidence>
<evidence type="ECO:0000256" key="7">
    <source>
        <dbReference type="SAM" id="Phobius"/>
    </source>
</evidence>
<dbReference type="GO" id="GO:0005739">
    <property type="term" value="C:mitochondrion"/>
    <property type="evidence" value="ECO:0007669"/>
    <property type="project" value="TreeGrafter"/>
</dbReference>
<dbReference type="GO" id="GO:0016020">
    <property type="term" value="C:membrane"/>
    <property type="evidence" value="ECO:0007669"/>
    <property type="project" value="UniProtKB-SubCell"/>
</dbReference>
<evidence type="ECO:0000256" key="4">
    <source>
        <dbReference type="ARBA" id="ARBA00022989"/>
    </source>
</evidence>
<organism evidence="8 9">
    <name type="scientific">Paramormyrops kingsleyae</name>
    <dbReference type="NCBI Taxonomy" id="1676925"/>
    <lineage>
        <taxon>Eukaryota</taxon>
        <taxon>Metazoa</taxon>
        <taxon>Chordata</taxon>
        <taxon>Craniata</taxon>
        <taxon>Vertebrata</taxon>
        <taxon>Euteleostomi</taxon>
        <taxon>Actinopterygii</taxon>
        <taxon>Neopterygii</taxon>
        <taxon>Teleostei</taxon>
        <taxon>Osteoglossocephala</taxon>
        <taxon>Osteoglossomorpha</taxon>
        <taxon>Osteoglossiformes</taxon>
        <taxon>Mormyridae</taxon>
        <taxon>Paramormyrops</taxon>
    </lineage>
</organism>
<protein>
    <submittedName>
        <fullName evidence="8">Family with sequence similarity 162 member A</fullName>
    </submittedName>
</protein>
<dbReference type="GO" id="GO:0090200">
    <property type="term" value="P:positive regulation of release of cytochrome c from mitochondria"/>
    <property type="evidence" value="ECO:0007669"/>
    <property type="project" value="TreeGrafter"/>
</dbReference>
<dbReference type="GO" id="GO:0051402">
    <property type="term" value="P:neuron apoptotic process"/>
    <property type="evidence" value="ECO:0007669"/>
    <property type="project" value="TreeGrafter"/>
</dbReference>
<dbReference type="OrthoDB" id="8193498at2759"/>
<dbReference type="GeneTree" id="ENSGT00640000091497"/>
<dbReference type="CTD" id="26355"/>
<evidence type="ECO:0000256" key="6">
    <source>
        <dbReference type="SAM" id="MobiDB-lite"/>
    </source>
</evidence>
<dbReference type="PANTHER" id="PTHR13674:SF2">
    <property type="entry name" value="PROTEIN FAM162A"/>
    <property type="match status" value="1"/>
</dbReference>
<dbReference type="Ensembl" id="ENSPKIT00000034559.1">
    <property type="protein sequence ID" value="ENSPKIP00000010427.1"/>
    <property type="gene ID" value="ENSPKIG00000025151.1"/>
</dbReference>
<dbReference type="PANTHER" id="PTHR13674">
    <property type="entry name" value="GROWTH AND TRANSFORMATION-DEPENDENT PROTEIN"/>
    <property type="match status" value="1"/>
</dbReference>
<evidence type="ECO:0000313" key="8">
    <source>
        <dbReference type="Ensembl" id="ENSPKIP00000010427.1"/>
    </source>
</evidence>
<evidence type="ECO:0000256" key="5">
    <source>
        <dbReference type="ARBA" id="ARBA00023136"/>
    </source>
</evidence>
<feature type="region of interest" description="Disordered" evidence="6">
    <location>
        <begin position="27"/>
        <end position="55"/>
    </location>
</feature>
<keyword evidence="3 7" id="KW-0812">Transmembrane</keyword>
<comment type="subcellular location">
    <subcellularLocation>
        <location evidence="1">Membrane</location>
        <topology evidence="1">Single-pass membrane protein</topology>
    </subcellularLocation>
</comment>